<reference evidence="1" key="2">
    <citation type="journal article" date="2015" name="Data Brief">
        <title>Shoot transcriptome of the giant reed, Arundo donax.</title>
        <authorList>
            <person name="Barrero R.A."/>
            <person name="Guerrero F.D."/>
            <person name="Moolhuijzen P."/>
            <person name="Goolsby J.A."/>
            <person name="Tidwell J."/>
            <person name="Bellgard S.E."/>
            <person name="Bellgard M.I."/>
        </authorList>
    </citation>
    <scope>NUCLEOTIDE SEQUENCE</scope>
    <source>
        <tissue evidence="1">Shoot tissue taken approximately 20 cm above the soil surface</tissue>
    </source>
</reference>
<dbReference type="EMBL" id="GBRH01196242">
    <property type="protein sequence ID" value="JAE01654.1"/>
    <property type="molecule type" value="Transcribed_RNA"/>
</dbReference>
<sequence>MFCEACKFQCFCSPVRII</sequence>
<organism evidence="1">
    <name type="scientific">Arundo donax</name>
    <name type="common">Giant reed</name>
    <name type="synonym">Donax arundinaceus</name>
    <dbReference type="NCBI Taxonomy" id="35708"/>
    <lineage>
        <taxon>Eukaryota</taxon>
        <taxon>Viridiplantae</taxon>
        <taxon>Streptophyta</taxon>
        <taxon>Embryophyta</taxon>
        <taxon>Tracheophyta</taxon>
        <taxon>Spermatophyta</taxon>
        <taxon>Magnoliopsida</taxon>
        <taxon>Liliopsida</taxon>
        <taxon>Poales</taxon>
        <taxon>Poaceae</taxon>
        <taxon>PACMAD clade</taxon>
        <taxon>Arundinoideae</taxon>
        <taxon>Arundineae</taxon>
        <taxon>Arundo</taxon>
    </lineage>
</organism>
<protein>
    <submittedName>
        <fullName evidence="1">Uncharacterized protein</fullName>
    </submittedName>
</protein>
<accession>A0A0A9ERP7</accession>
<dbReference type="AlphaFoldDB" id="A0A0A9ERP7"/>
<reference evidence="1" key="1">
    <citation type="submission" date="2014-09" db="EMBL/GenBank/DDBJ databases">
        <authorList>
            <person name="Magalhaes I.L.F."/>
            <person name="Oliveira U."/>
            <person name="Santos F.R."/>
            <person name="Vidigal T.H.D.A."/>
            <person name="Brescovit A.D."/>
            <person name="Santos A.J."/>
        </authorList>
    </citation>
    <scope>NUCLEOTIDE SEQUENCE</scope>
    <source>
        <tissue evidence="1">Shoot tissue taken approximately 20 cm above the soil surface</tissue>
    </source>
</reference>
<name>A0A0A9ERP7_ARUDO</name>
<proteinExistence type="predicted"/>
<evidence type="ECO:0000313" key="1">
    <source>
        <dbReference type="EMBL" id="JAE01654.1"/>
    </source>
</evidence>